<organism evidence="5 6">
    <name type="scientific">Gigaspora margarita</name>
    <dbReference type="NCBI Taxonomy" id="4874"/>
    <lineage>
        <taxon>Eukaryota</taxon>
        <taxon>Fungi</taxon>
        <taxon>Fungi incertae sedis</taxon>
        <taxon>Mucoromycota</taxon>
        <taxon>Glomeromycotina</taxon>
        <taxon>Glomeromycetes</taxon>
        <taxon>Diversisporales</taxon>
        <taxon>Gigasporaceae</taxon>
        <taxon>Gigaspora</taxon>
    </lineage>
</organism>
<dbReference type="Gene3D" id="3.30.70.1730">
    <property type="match status" value="1"/>
</dbReference>
<evidence type="ECO:0000256" key="2">
    <source>
        <dbReference type="ARBA" id="ARBA00022980"/>
    </source>
</evidence>
<evidence type="ECO:0000313" key="6">
    <source>
        <dbReference type="Proteomes" id="UP000439903"/>
    </source>
</evidence>
<accession>A0A8H4A6X6</accession>
<feature type="region of interest" description="Disordered" evidence="4">
    <location>
        <begin position="25"/>
        <end position="61"/>
    </location>
</feature>
<dbReference type="Pfam" id="PF00466">
    <property type="entry name" value="Ribosomal_L10"/>
    <property type="match status" value="1"/>
</dbReference>
<evidence type="ECO:0000313" key="5">
    <source>
        <dbReference type="EMBL" id="KAF0449270.1"/>
    </source>
</evidence>
<comment type="similarity">
    <text evidence="1">Belongs to the universal ribosomal protein uL10 family.</text>
</comment>
<dbReference type="AlphaFoldDB" id="A0A8H4A6X6"/>
<dbReference type="InterPro" id="IPR047865">
    <property type="entry name" value="Ribosomal_uL10_bac_type"/>
</dbReference>
<evidence type="ECO:0000256" key="1">
    <source>
        <dbReference type="ARBA" id="ARBA00008889"/>
    </source>
</evidence>
<keyword evidence="2 5" id="KW-0689">Ribosomal protein</keyword>
<dbReference type="EMBL" id="WTPW01001220">
    <property type="protein sequence ID" value="KAF0449270.1"/>
    <property type="molecule type" value="Genomic_DNA"/>
</dbReference>
<evidence type="ECO:0000256" key="4">
    <source>
        <dbReference type="SAM" id="MobiDB-lite"/>
    </source>
</evidence>
<comment type="caution">
    <text evidence="5">The sequence shown here is derived from an EMBL/GenBank/DDBJ whole genome shotgun (WGS) entry which is preliminary data.</text>
</comment>
<dbReference type="InterPro" id="IPR001790">
    <property type="entry name" value="Ribosomal_uL10"/>
</dbReference>
<keyword evidence="3" id="KW-0687">Ribonucleoprotein</keyword>
<reference evidence="5 6" key="1">
    <citation type="journal article" date="2019" name="Environ. Microbiol.">
        <title>At the nexus of three kingdoms: the genome of the mycorrhizal fungus Gigaspora margarita provides insights into plant, endobacterial and fungal interactions.</title>
        <authorList>
            <person name="Venice F."/>
            <person name="Ghignone S."/>
            <person name="Salvioli di Fossalunga A."/>
            <person name="Amselem J."/>
            <person name="Novero M."/>
            <person name="Xianan X."/>
            <person name="Sedzielewska Toro K."/>
            <person name="Morin E."/>
            <person name="Lipzen A."/>
            <person name="Grigoriev I.V."/>
            <person name="Henrissat B."/>
            <person name="Martin F.M."/>
            <person name="Bonfante P."/>
        </authorList>
    </citation>
    <scope>NUCLEOTIDE SEQUENCE [LARGE SCALE GENOMIC DNA]</scope>
    <source>
        <strain evidence="5 6">BEG34</strain>
    </source>
</reference>
<dbReference type="InterPro" id="IPR043141">
    <property type="entry name" value="Ribosomal_uL10-like_sf"/>
</dbReference>
<dbReference type="OrthoDB" id="360689at2759"/>
<dbReference type="SUPFAM" id="SSF160369">
    <property type="entry name" value="Ribosomal protein L10-like"/>
    <property type="match status" value="1"/>
</dbReference>
<evidence type="ECO:0000256" key="3">
    <source>
        <dbReference type="ARBA" id="ARBA00023274"/>
    </source>
</evidence>
<name>A0A8H4A6X6_GIGMA</name>
<dbReference type="GO" id="GO:1990904">
    <property type="term" value="C:ribonucleoprotein complex"/>
    <property type="evidence" value="ECO:0007669"/>
    <property type="project" value="UniProtKB-KW"/>
</dbReference>
<protein>
    <submittedName>
        <fullName evidence="5">Mitochondrial ribosomal protein subunit l11</fullName>
    </submittedName>
</protein>
<feature type="compositionally biased region" description="Low complexity" evidence="4">
    <location>
        <begin position="28"/>
        <end position="51"/>
    </location>
</feature>
<keyword evidence="6" id="KW-1185">Reference proteome</keyword>
<sequence>MQRFISIRDFHRTVKNRTLIALKTQRYSTATHTSPSTSPSPPSIKSKNTSPPHAPQQSKTRYGNEFPLHTVYLFNLYYEQLHFNRLFFIVQHNNLNVQEQIIIRRDLKYLGADITMIRGSVLNAVIRQSVIYQNLAPLIVGPVAMISSNVSEEKNPKLVSDILNIINKQKKLLLMGGKLDSSLLNVEDIERMAKLPNKKQLQTEIVGLLSAPAARIIEILNRNPQSLVRSLELHKANLDKKS</sequence>
<proteinExistence type="inferred from homology"/>
<gene>
    <name evidence="5" type="ORF">F8M41_002544</name>
</gene>
<dbReference type="PANTHER" id="PTHR11560">
    <property type="entry name" value="39S RIBOSOMAL PROTEIN L10, MITOCHONDRIAL"/>
    <property type="match status" value="1"/>
</dbReference>
<dbReference type="GO" id="GO:0005840">
    <property type="term" value="C:ribosome"/>
    <property type="evidence" value="ECO:0007669"/>
    <property type="project" value="UniProtKB-KW"/>
</dbReference>
<dbReference type="Proteomes" id="UP000439903">
    <property type="component" value="Unassembled WGS sequence"/>
</dbReference>